<dbReference type="InterPro" id="IPR004000">
    <property type="entry name" value="Actin"/>
</dbReference>
<keyword evidence="5" id="KW-0963">Cytoplasm</keyword>
<keyword evidence="17" id="KW-1185">Reference proteome</keyword>
<feature type="transmembrane region" description="Helical" evidence="13">
    <location>
        <begin position="420"/>
        <end position="439"/>
    </location>
</feature>
<organism evidence="16 17">
    <name type="scientific">Heterodera trifolii</name>
    <dbReference type="NCBI Taxonomy" id="157864"/>
    <lineage>
        <taxon>Eukaryota</taxon>
        <taxon>Metazoa</taxon>
        <taxon>Ecdysozoa</taxon>
        <taxon>Nematoda</taxon>
        <taxon>Chromadorea</taxon>
        <taxon>Rhabditida</taxon>
        <taxon>Tylenchina</taxon>
        <taxon>Tylenchomorpha</taxon>
        <taxon>Tylenchoidea</taxon>
        <taxon>Heteroderidae</taxon>
        <taxon>Heteroderinae</taxon>
        <taxon>Heterodera</taxon>
    </lineage>
</organism>
<keyword evidence="4" id="KW-0813">Transport</keyword>
<keyword evidence="11" id="KW-0009">Actin-binding</keyword>
<gene>
    <name evidence="16" type="ORF">niasHT_028017</name>
</gene>
<dbReference type="GO" id="GO:0016020">
    <property type="term" value="C:membrane"/>
    <property type="evidence" value="ECO:0007669"/>
    <property type="project" value="UniProtKB-SubCell"/>
</dbReference>
<evidence type="ECO:0000256" key="5">
    <source>
        <dbReference type="ARBA" id="ARBA00022490"/>
    </source>
</evidence>
<dbReference type="InterPro" id="IPR059112">
    <property type="entry name" value="CysZ/EI24"/>
</dbReference>
<dbReference type="FunFam" id="3.90.640.10:FF:000005">
    <property type="entry name" value="Actin-related protein 2"/>
    <property type="match status" value="1"/>
</dbReference>
<dbReference type="InterPro" id="IPR043129">
    <property type="entry name" value="ATPase_NBD"/>
</dbReference>
<evidence type="ECO:0000256" key="12">
    <source>
        <dbReference type="ARBA" id="ARBA00023212"/>
    </source>
</evidence>
<evidence type="ECO:0000313" key="16">
    <source>
        <dbReference type="EMBL" id="KAL3101261.1"/>
    </source>
</evidence>
<evidence type="ECO:0000259" key="14">
    <source>
        <dbReference type="PROSITE" id="PS50893"/>
    </source>
</evidence>
<dbReference type="PROSITE" id="PS01132">
    <property type="entry name" value="ACTINS_ACT_LIKE"/>
    <property type="match status" value="1"/>
</dbReference>
<dbReference type="CDD" id="cd18573">
    <property type="entry name" value="ABC_6TM_ABCB10_like"/>
    <property type="match status" value="1"/>
</dbReference>
<dbReference type="PANTHER" id="PTHR43394">
    <property type="entry name" value="ATP-DEPENDENT PERMEASE MDL1, MITOCHONDRIAL"/>
    <property type="match status" value="1"/>
</dbReference>
<dbReference type="SMART" id="SM00268">
    <property type="entry name" value="ACTIN"/>
    <property type="match status" value="1"/>
</dbReference>
<keyword evidence="8" id="KW-0067">ATP-binding</keyword>
<feature type="transmembrane region" description="Helical" evidence="13">
    <location>
        <begin position="519"/>
        <end position="537"/>
    </location>
</feature>
<dbReference type="Gene3D" id="3.40.50.300">
    <property type="entry name" value="P-loop containing nucleotide triphosphate hydrolases"/>
    <property type="match status" value="1"/>
</dbReference>
<dbReference type="GO" id="GO:0005856">
    <property type="term" value="C:cytoskeleton"/>
    <property type="evidence" value="ECO:0007669"/>
    <property type="project" value="UniProtKB-SubCell"/>
</dbReference>
<evidence type="ECO:0000256" key="10">
    <source>
        <dbReference type="ARBA" id="ARBA00023136"/>
    </source>
</evidence>
<feature type="transmembrane region" description="Helical" evidence="13">
    <location>
        <begin position="254"/>
        <end position="273"/>
    </location>
</feature>
<feature type="transmembrane region" description="Helical" evidence="13">
    <location>
        <begin position="601"/>
        <end position="626"/>
    </location>
</feature>
<protein>
    <submittedName>
        <fullName evidence="16">Uncharacterized protein</fullName>
    </submittedName>
</protein>
<dbReference type="InterPro" id="IPR036640">
    <property type="entry name" value="ABC1_TM_sf"/>
</dbReference>
<dbReference type="PRINTS" id="PR00190">
    <property type="entry name" value="ACTIN"/>
</dbReference>
<name>A0ABD2KEI8_9BILA</name>
<dbReference type="GO" id="GO:0005524">
    <property type="term" value="F:ATP binding"/>
    <property type="evidence" value="ECO:0007669"/>
    <property type="project" value="UniProtKB-KW"/>
</dbReference>
<sequence>MIRATIAEYFNGLISSVQGVIVLHKIDNPPRNNVKAVQQKRLHQNAVNVHQTVLENRRQREHDKKFGKTVQNEVVDRNSTLKRVFRCIFVNIASVLLVLALTLFIDLIGPSFFSKFVKYLGSLLLVPIFGTVRLLSILWFADVASAALKYRGQFGQKITDLSHAASDFVHAIFLELIFLLQAMFIISIEVPILSNCLGFVYMSLLHSLYSFDYIWMSNGVTLNSRLALIERRWPFHLGFGTILTLATSFSDNFFINGCIFGALFPFFIISSCLTDTNRSTDLSLKMNFIALLPKHCFQTFPSCSKRFSYTLSVFHSLPSRFSRLRLFRGESRKNYATAENKRPSRHFKDLTLRELREIATLAYPHRKRILAGLCCLCVSSLIYLSVPRILGKLMDEMNKEKEKETDFFSKLVRFLKENPFALLVMLIVGAGAIGLRAYLMHTAGQLVVNDLRTKVFNSVLRQDMAFFDRNKVGEIVSRLSTDAFVVGYSVSTNLSEGIRAIFTLLGTTGLMYYTSPDLFIMGTVVIPFVVGAFYKFGKKQRYYTFQMQEAVSNTNQLASERLSNVKTVKIFSAEAKELQSYKNKIMEIWEISKKEGTTKGLMFGGFQLTGYLTVTSMIYYGSVLIADGCLTYGDLSSFMLYSVLCFGGITNLQLFYTELMRGLGASARIFELRDQKPSIPTEGGLVISSLNKEVRFESVAFSYMNRESIFSEITFRIPKASVTAIVGASGSGKSTIAHLLLRLYSPTAGRIMVDDIDLKQLDLSSWRRMIGTVSQEPILFSTSIRDNILYGVENSHLITDEELTEAAEQSNCLEFIRSFPNGFDTVLGEHGSSMLSGGQRQRIAIARALIKKPRLLILDEATSALDATSEYLVRKALDALLAKSGQTVLIIAHRLSTIKHADQIVVLDKGTIAELGTFDQLMAIKDGIFFRLSVTFVFIPTRMDANGRKVIVVDNGTGFVKCGYAGTNFPSFIFPSAVGRPLVRSQQQLVNNIQIKDLMVGEECSELRHMLDVSYPMENGIVRNWDDMGHLWDYTFGPEKLNIDANECKLMLTEPPLNPNSNREKMFQVMFEQYGFHAIYIAIQAVLTLYAQGLLTGVVVDSGDGVTHICPVFEGYALNHLTKRLDVAGRDITRYLIKLLLLRGYAFNHSADFETVRQLKEKHCYVAYDVEQEQRLALETTVLTESYTLPDGRMIKLGSERFEAPEVLFQPHLVNVEKLGLSELLFNVIQSADIDTRLEFYKHIVLSGGTTMYPGFPSRLERELKQLYLERVLKGNTDSFQKFKIKIEAIPRRKHMVFLGGAVLAHLMRDRDEEFWVTRREWEENGLSYCMKKLSFK</sequence>
<dbReference type="PROSITE" id="PS50893">
    <property type="entry name" value="ABC_TRANSPORTER_2"/>
    <property type="match status" value="1"/>
</dbReference>
<dbReference type="FunFam" id="3.40.50.300:FF:001371">
    <property type="entry name" value="ABC transporter ATP-binding protein"/>
    <property type="match status" value="1"/>
</dbReference>
<dbReference type="Gene3D" id="1.20.1560.10">
    <property type="entry name" value="ABC transporter type 1, transmembrane domain"/>
    <property type="match status" value="1"/>
</dbReference>
<feature type="domain" description="ABC transmembrane type-1" evidence="15">
    <location>
        <begin position="370"/>
        <end position="661"/>
    </location>
</feature>
<dbReference type="InterPro" id="IPR003439">
    <property type="entry name" value="ABC_transporter-like_ATP-bd"/>
</dbReference>
<evidence type="ECO:0000256" key="1">
    <source>
        <dbReference type="ARBA" id="ARBA00004141"/>
    </source>
</evidence>
<evidence type="ECO:0000256" key="6">
    <source>
        <dbReference type="ARBA" id="ARBA00022692"/>
    </source>
</evidence>
<dbReference type="SUPFAM" id="SSF90123">
    <property type="entry name" value="ABC transporter transmembrane region"/>
    <property type="match status" value="1"/>
</dbReference>
<feature type="domain" description="ABC transporter" evidence="14">
    <location>
        <begin position="694"/>
        <end position="934"/>
    </location>
</feature>
<comment type="similarity">
    <text evidence="3">Belongs to the actin family. ARP2 subfamily.</text>
</comment>
<evidence type="ECO:0000256" key="8">
    <source>
        <dbReference type="ARBA" id="ARBA00022840"/>
    </source>
</evidence>
<comment type="caution">
    <text evidence="16">The sequence shown here is derived from an EMBL/GenBank/DDBJ whole genome shotgun (WGS) entry which is preliminary data.</text>
</comment>
<dbReference type="EMBL" id="JBICBT010000783">
    <property type="protein sequence ID" value="KAL3101261.1"/>
    <property type="molecule type" value="Genomic_DNA"/>
</dbReference>
<dbReference type="FunFam" id="3.30.420.40:FF:000050">
    <property type="entry name" value="Actin, alpha skeletal muscle"/>
    <property type="match status" value="1"/>
</dbReference>
<dbReference type="Pfam" id="PF07264">
    <property type="entry name" value="EI24"/>
    <property type="match status" value="1"/>
</dbReference>
<evidence type="ECO:0000256" key="2">
    <source>
        <dbReference type="ARBA" id="ARBA00004245"/>
    </source>
</evidence>
<keyword evidence="12" id="KW-0206">Cytoskeleton</keyword>
<dbReference type="Pfam" id="PF00005">
    <property type="entry name" value="ABC_tran"/>
    <property type="match status" value="1"/>
</dbReference>
<dbReference type="InterPro" id="IPR020902">
    <property type="entry name" value="Actin/actin-like_CS"/>
</dbReference>
<dbReference type="Pfam" id="PF00664">
    <property type="entry name" value="ABC_membrane"/>
    <property type="match status" value="1"/>
</dbReference>
<feature type="transmembrane region" description="Helical" evidence="13">
    <location>
        <begin position="369"/>
        <end position="390"/>
    </location>
</feature>
<dbReference type="PANTHER" id="PTHR43394:SF1">
    <property type="entry name" value="ATP-BINDING CASSETTE SUB-FAMILY B MEMBER 10, MITOCHONDRIAL"/>
    <property type="match status" value="1"/>
</dbReference>
<feature type="transmembrane region" description="Helical" evidence="13">
    <location>
        <begin position="125"/>
        <end position="148"/>
    </location>
</feature>
<evidence type="ECO:0000256" key="11">
    <source>
        <dbReference type="ARBA" id="ARBA00023203"/>
    </source>
</evidence>
<dbReference type="Pfam" id="PF00022">
    <property type="entry name" value="Actin"/>
    <property type="match status" value="1"/>
</dbReference>
<dbReference type="PROSITE" id="PS50929">
    <property type="entry name" value="ABC_TM1F"/>
    <property type="match status" value="1"/>
</dbReference>
<dbReference type="Gene3D" id="3.30.420.40">
    <property type="match status" value="2"/>
</dbReference>
<keyword evidence="10 13" id="KW-0472">Membrane</keyword>
<dbReference type="InterPro" id="IPR011527">
    <property type="entry name" value="ABC1_TM_dom"/>
</dbReference>
<evidence type="ECO:0000256" key="4">
    <source>
        <dbReference type="ARBA" id="ARBA00022448"/>
    </source>
</evidence>
<dbReference type="InterPro" id="IPR027417">
    <property type="entry name" value="P-loop_NTPase"/>
</dbReference>
<feature type="transmembrane region" description="Helical" evidence="13">
    <location>
        <begin position="168"/>
        <end position="186"/>
    </location>
</feature>
<dbReference type="InterPro" id="IPR039421">
    <property type="entry name" value="Type_1_exporter"/>
</dbReference>
<dbReference type="GO" id="GO:0003779">
    <property type="term" value="F:actin binding"/>
    <property type="evidence" value="ECO:0007669"/>
    <property type="project" value="UniProtKB-KW"/>
</dbReference>
<evidence type="ECO:0000256" key="3">
    <source>
        <dbReference type="ARBA" id="ARBA00010121"/>
    </source>
</evidence>
<keyword evidence="7" id="KW-0547">Nucleotide-binding</keyword>
<accession>A0ABD2KEI8</accession>
<feature type="transmembrane region" description="Helical" evidence="13">
    <location>
        <begin position="638"/>
        <end position="656"/>
    </location>
</feature>
<reference evidence="16 17" key="1">
    <citation type="submission" date="2024-10" db="EMBL/GenBank/DDBJ databases">
        <authorList>
            <person name="Kim D."/>
        </authorList>
    </citation>
    <scope>NUCLEOTIDE SEQUENCE [LARGE SCALE GENOMIC DNA]</scope>
    <source>
        <strain evidence="16">BH-2024</strain>
    </source>
</reference>
<dbReference type="SUPFAM" id="SSF53067">
    <property type="entry name" value="Actin-like ATPase domain"/>
    <property type="match status" value="2"/>
</dbReference>
<evidence type="ECO:0000256" key="7">
    <source>
        <dbReference type="ARBA" id="ARBA00022741"/>
    </source>
</evidence>
<dbReference type="Gene3D" id="3.90.640.10">
    <property type="entry name" value="Actin, Chain A, domain 4"/>
    <property type="match status" value="1"/>
</dbReference>
<dbReference type="CDD" id="cd10220">
    <property type="entry name" value="ASKHA_NBD_Arp2"/>
    <property type="match status" value="1"/>
</dbReference>
<evidence type="ECO:0000259" key="15">
    <source>
        <dbReference type="PROSITE" id="PS50929"/>
    </source>
</evidence>
<dbReference type="SUPFAM" id="SSF52540">
    <property type="entry name" value="P-loop containing nucleoside triphosphate hydrolases"/>
    <property type="match status" value="1"/>
</dbReference>
<dbReference type="InterPro" id="IPR017871">
    <property type="entry name" value="ABC_transporter-like_CS"/>
</dbReference>
<proteinExistence type="inferred from homology"/>
<evidence type="ECO:0000256" key="9">
    <source>
        <dbReference type="ARBA" id="ARBA00022989"/>
    </source>
</evidence>
<comment type="subcellular location">
    <subcellularLocation>
        <location evidence="2">Cytoplasm</location>
        <location evidence="2">Cytoskeleton</location>
    </subcellularLocation>
    <subcellularLocation>
        <location evidence="1">Membrane</location>
        <topology evidence="1">Multi-pass membrane protein</topology>
    </subcellularLocation>
</comment>
<dbReference type="InterPro" id="IPR003593">
    <property type="entry name" value="AAA+_ATPase"/>
</dbReference>
<evidence type="ECO:0000313" key="17">
    <source>
        <dbReference type="Proteomes" id="UP001620626"/>
    </source>
</evidence>
<evidence type="ECO:0000256" key="13">
    <source>
        <dbReference type="SAM" id="Phobius"/>
    </source>
</evidence>
<keyword evidence="6 13" id="KW-0812">Transmembrane</keyword>
<dbReference type="PROSITE" id="PS00211">
    <property type="entry name" value="ABC_TRANSPORTER_1"/>
    <property type="match status" value="1"/>
</dbReference>
<dbReference type="Proteomes" id="UP001620626">
    <property type="component" value="Unassembled WGS sequence"/>
</dbReference>
<keyword evidence="9 13" id="KW-1133">Transmembrane helix</keyword>
<dbReference type="SMART" id="SM00382">
    <property type="entry name" value="AAA"/>
    <property type="match status" value="1"/>
</dbReference>
<feature type="transmembrane region" description="Helical" evidence="13">
    <location>
        <begin position="84"/>
        <end position="105"/>
    </location>
</feature>